<feature type="region of interest" description="Disordered" evidence="1">
    <location>
        <begin position="59"/>
        <end position="82"/>
    </location>
</feature>
<organism evidence="2 3">
    <name type="scientific">Variovorax boronicumulans</name>
    <dbReference type="NCBI Taxonomy" id="436515"/>
    <lineage>
        <taxon>Bacteria</taxon>
        <taxon>Pseudomonadati</taxon>
        <taxon>Pseudomonadota</taxon>
        <taxon>Betaproteobacteria</taxon>
        <taxon>Burkholderiales</taxon>
        <taxon>Comamonadaceae</taxon>
        <taxon>Variovorax</taxon>
    </lineage>
</organism>
<name>A0AAW8CSW8_9BURK</name>
<comment type="caution">
    <text evidence="2">The sequence shown here is derived from an EMBL/GenBank/DDBJ whole genome shotgun (WGS) entry which is preliminary data.</text>
</comment>
<proteinExistence type="predicted"/>
<dbReference type="EMBL" id="JAUSRD010000002">
    <property type="protein sequence ID" value="MDP9891660.1"/>
    <property type="molecule type" value="Genomic_DNA"/>
</dbReference>
<evidence type="ECO:0008006" key="4">
    <source>
        <dbReference type="Google" id="ProtNLM"/>
    </source>
</evidence>
<evidence type="ECO:0000313" key="2">
    <source>
        <dbReference type="EMBL" id="MDP9891660.1"/>
    </source>
</evidence>
<accession>A0AAW8CSW8</accession>
<dbReference type="RefSeq" id="WP_307683886.1">
    <property type="nucleotide sequence ID" value="NZ_JAUSRD010000002.1"/>
</dbReference>
<gene>
    <name evidence="2" type="ORF">J2W31_000763</name>
</gene>
<dbReference type="AlphaFoldDB" id="A0AAW8CSW8"/>
<reference evidence="2" key="1">
    <citation type="submission" date="2023-07" db="EMBL/GenBank/DDBJ databases">
        <title>Sorghum-associated microbial communities from plants grown in Nebraska, USA.</title>
        <authorList>
            <person name="Schachtman D."/>
        </authorList>
    </citation>
    <scope>NUCLEOTIDE SEQUENCE</scope>
    <source>
        <strain evidence="2">DS3754</strain>
    </source>
</reference>
<evidence type="ECO:0000313" key="3">
    <source>
        <dbReference type="Proteomes" id="UP001242045"/>
    </source>
</evidence>
<dbReference type="Proteomes" id="UP001242045">
    <property type="component" value="Unassembled WGS sequence"/>
</dbReference>
<sequence length="82" mass="9152">MSFKDIRDRFGASFQRGDRVICEGRFGTVASANYSHIRVRFDGRSISAPCEPRDLQLVDSEMSSPPTPMAQFSSVQEAIPLQ</sequence>
<evidence type="ECO:0000256" key="1">
    <source>
        <dbReference type="SAM" id="MobiDB-lite"/>
    </source>
</evidence>
<protein>
    <recommendedName>
        <fullName evidence="4">KOW domain-containing protein</fullName>
    </recommendedName>
</protein>